<feature type="transmembrane region" description="Helical" evidence="7">
    <location>
        <begin position="20"/>
        <end position="38"/>
    </location>
</feature>
<accession>A0A432LT54</accession>
<name>A0A432LT54_9GAMM</name>
<dbReference type="PANTHER" id="PTHR30572">
    <property type="entry name" value="MEMBRANE COMPONENT OF TRANSPORTER-RELATED"/>
    <property type="match status" value="1"/>
</dbReference>
<dbReference type="GO" id="GO:0022857">
    <property type="term" value="F:transmembrane transporter activity"/>
    <property type="evidence" value="ECO:0007669"/>
    <property type="project" value="TreeGrafter"/>
</dbReference>
<dbReference type="GO" id="GO:0005886">
    <property type="term" value="C:plasma membrane"/>
    <property type="evidence" value="ECO:0007669"/>
    <property type="project" value="UniProtKB-SubCell"/>
</dbReference>
<evidence type="ECO:0000313" key="11">
    <source>
        <dbReference type="Proteomes" id="UP000267077"/>
    </source>
</evidence>
<comment type="caution">
    <text evidence="10">The sequence shown here is derived from an EMBL/GenBank/DDBJ whole genome shotgun (WGS) entry which is preliminary data.</text>
</comment>
<dbReference type="OrthoDB" id="9770036at2"/>
<reference evidence="10 11" key="1">
    <citation type="submission" date="2018-12" db="EMBL/GenBank/DDBJ databases">
        <title>Dyella dinghuensis sp. nov. DHOA06 and Dyella choica sp. nov. 4M-K27, isolated from forest soil.</title>
        <authorList>
            <person name="Qiu L.-H."/>
            <person name="Gao Z.-H."/>
        </authorList>
    </citation>
    <scope>NUCLEOTIDE SEQUENCE [LARGE SCALE GENOMIC DNA]</scope>
    <source>
        <strain evidence="10 11">DHOA06</strain>
    </source>
</reference>
<sequence length="411" mass="44622">MQIKPILAAMRRHKAGTILIGFQIALTLAIVCNALFIIHERIARVSRPSGVNESNLFVITSDWADNSSNDNIDAQIKADLTALHQLGSVQDATSLNSFPLHGTGWDNFIRMTPDQIHMTTDASVFLADEHTLGTLGVKLIAGRNFTPDEVQSLTIQDMKGWPAIIVSKDLAKVLFPNGDALGKQIYASNNNTPSTIVGITDTLQSHMMDSDDNAFAYNAVLVPMREVGTGYVHYLIRARPGQLEAAMRDVPKALIAQNRMRIFDPDDGEMTFAQVRAKAYERDYGMAILMGIVSAVLLAITAAGIVGLTSFWVGQRRRQIGIRRALGATRNDILSYFMTENMLIGVAGVVVGTLLAIGINLWMVTHYDVARLSGTYLLVGAVVLLLLGQGAVLAPALRASRVPPVEATRSV</sequence>
<dbReference type="AlphaFoldDB" id="A0A432LT54"/>
<protein>
    <submittedName>
        <fullName evidence="10">FtsX-like permease family protein</fullName>
    </submittedName>
</protein>
<feature type="domain" description="MacB-like periplasmic core" evidence="9">
    <location>
        <begin position="42"/>
        <end position="249"/>
    </location>
</feature>
<evidence type="ECO:0000259" key="8">
    <source>
        <dbReference type="Pfam" id="PF02687"/>
    </source>
</evidence>
<evidence type="ECO:0000256" key="7">
    <source>
        <dbReference type="SAM" id="Phobius"/>
    </source>
</evidence>
<evidence type="ECO:0000256" key="6">
    <source>
        <dbReference type="ARBA" id="ARBA00038076"/>
    </source>
</evidence>
<dbReference type="Pfam" id="PF02687">
    <property type="entry name" value="FtsX"/>
    <property type="match status" value="1"/>
</dbReference>
<gene>
    <name evidence="10" type="ORF">EKH79_07995</name>
</gene>
<evidence type="ECO:0000256" key="4">
    <source>
        <dbReference type="ARBA" id="ARBA00022989"/>
    </source>
</evidence>
<evidence type="ECO:0000259" key="9">
    <source>
        <dbReference type="Pfam" id="PF12704"/>
    </source>
</evidence>
<keyword evidence="11" id="KW-1185">Reference proteome</keyword>
<evidence type="ECO:0000256" key="3">
    <source>
        <dbReference type="ARBA" id="ARBA00022692"/>
    </source>
</evidence>
<dbReference type="PANTHER" id="PTHR30572:SF4">
    <property type="entry name" value="ABC TRANSPORTER PERMEASE YTRF"/>
    <property type="match status" value="1"/>
</dbReference>
<evidence type="ECO:0000256" key="1">
    <source>
        <dbReference type="ARBA" id="ARBA00004651"/>
    </source>
</evidence>
<dbReference type="Proteomes" id="UP000267077">
    <property type="component" value="Unassembled WGS sequence"/>
</dbReference>
<dbReference type="RefSeq" id="WP_126673279.1">
    <property type="nucleotide sequence ID" value="NZ_RYZR01000005.1"/>
</dbReference>
<keyword evidence="2" id="KW-1003">Cell membrane</keyword>
<proteinExistence type="inferred from homology"/>
<dbReference type="Pfam" id="PF12704">
    <property type="entry name" value="MacB_PCD"/>
    <property type="match status" value="1"/>
</dbReference>
<feature type="transmembrane region" description="Helical" evidence="7">
    <location>
        <begin position="376"/>
        <end position="397"/>
    </location>
</feature>
<feature type="domain" description="ABC3 transporter permease C-terminal" evidence="8">
    <location>
        <begin position="292"/>
        <end position="404"/>
    </location>
</feature>
<keyword evidence="3 7" id="KW-0812">Transmembrane</keyword>
<dbReference type="InterPro" id="IPR003838">
    <property type="entry name" value="ABC3_permease_C"/>
</dbReference>
<feature type="transmembrane region" description="Helical" evidence="7">
    <location>
        <begin position="343"/>
        <end position="364"/>
    </location>
</feature>
<keyword evidence="5 7" id="KW-0472">Membrane</keyword>
<feature type="transmembrane region" description="Helical" evidence="7">
    <location>
        <begin position="284"/>
        <end position="314"/>
    </location>
</feature>
<comment type="subcellular location">
    <subcellularLocation>
        <location evidence="1">Cell membrane</location>
        <topology evidence="1">Multi-pass membrane protein</topology>
    </subcellularLocation>
</comment>
<evidence type="ECO:0000256" key="5">
    <source>
        <dbReference type="ARBA" id="ARBA00023136"/>
    </source>
</evidence>
<keyword evidence="4 7" id="KW-1133">Transmembrane helix</keyword>
<evidence type="ECO:0000256" key="2">
    <source>
        <dbReference type="ARBA" id="ARBA00022475"/>
    </source>
</evidence>
<organism evidence="10 11">
    <name type="scientific">Dyella dinghuensis</name>
    <dbReference type="NCBI Taxonomy" id="1920169"/>
    <lineage>
        <taxon>Bacteria</taxon>
        <taxon>Pseudomonadati</taxon>
        <taxon>Pseudomonadota</taxon>
        <taxon>Gammaproteobacteria</taxon>
        <taxon>Lysobacterales</taxon>
        <taxon>Rhodanobacteraceae</taxon>
        <taxon>Dyella</taxon>
    </lineage>
</organism>
<dbReference type="InterPro" id="IPR025857">
    <property type="entry name" value="MacB_PCD"/>
</dbReference>
<dbReference type="EMBL" id="RYZR01000005">
    <property type="protein sequence ID" value="RUL63998.1"/>
    <property type="molecule type" value="Genomic_DNA"/>
</dbReference>
<evidence type="ECO:0000313" key="10">
    <source>
        <dbReference type="EMBL" id="RUL63998.1"/>
    </source>
</evidence>
<comment type="similarity">
    <text evidence="6">Belongs to the ABC-4 integral membrane protein family.</text>
</comment>
<dbReference type="InterPro" id="IPR050250">
    <property type="entry name" value="Macrolide_Exporter_MacB"/>
</dbReference>